<dbReference type="EMBL" id="KB445569">
    <property type="protein sequence ID" value="EMD97172.1"/>
    <property type="molecule type" value="Genomic_DNA"/>
</dbReference>
<evidence type="ECO:0000313" key="2">
    <source>
        <dbReference type="Proteomes" id="UP000016936"/>
    </source>
</evidence>
<proteinExistence type="predicted"/>
<sequence>MKGKTCARSWPAGDVLEQLAGSLKAFETGTCVERDYPVSALHCACACHRQGIDLLCAPRPHGRPAVNIWPS</sequence>
<evidence type="ECO:0000313" key="1">
    <source>
        <dbReference type="EMBL" id="EMD97172.1"/>
    </source>
</evidence>
<dbReference type="Proteomes" id="UP000016936">
    <property type="component" value="Unassembled WGS sequence"/>
</dbReference>
<protein>
    <submittedName>
        <fullName evidence="1">Uncharacterized protein</fullName>
    </submittedName>
</protein>
<name>M2VB54_COCH5</name>
<keyword evidence="2" id="KW-1185">Reference proteome</keyword>
<reference evidence="2" key="2">
    <citation type="journal article" date="2013" name="PLoS Genet.">
        <title>Comparative genome structure, secondary metabolite, and effector coding capacity across Cochliobolus pathogens.</title>
        <authorList>
            <person name="Condon B.J."/>
            <person name="Leng Y."/>
            <person name="Wu D."/>
            <person name="Bushley K.E."/>
            <person name="Ohm R.A."/>
            <person name="Otillar R."/>
            <person name="Martin J."/>
            <person name="Schackwitz W."/>
            <person name="Grimwood J."/>
            <person name="MohdZainudin N."/>
            <person name="Xue C."/>
            <person name="Wang R."/>
            <person name="Manning V.A."/>
            <person name="Dhillon B."/>
            <person name="Tu Z.J."/>
            <person name="Steffenson B.J."/>
            <person name="Salamov A."/>
            <person name="Sun H."/>
            <person name="Lowry S."/>
            <person name="LaButti K."/>
            <person name="Han J."/>
            <person name="Copeland A."/>
            <person name="Lindquist E."/>
            <person name="Barry K."/>
            <person name="Schmutz J."/>
            <person name="Baker S.E."/>
            <person name="Ciuffetti L.M."/>
            <person name="Grigoriev I.V."/>
            <person name="Zhong S."/>
            <person name="Turgeon B.G."/>
        </authorList>
    </citation>
    <scope>NUCLEOTIDE SEQUENCE [LARGE SCALE GENOMIC DNA]</scope>
    <source>
        <strain evidence="2">C5 / ATCC 48332 / race O</strain>
    </source>
</reference>
<accession>M2VB54</accession>
<reference evidence="1 2" key="1">
    <citation type="journal article" date="2012" name="PLoS Pathog.">
        <title>Diverse lifestyles and strategies of plant pathogenesis encoded in the genomes of eighteen Dothideomycetes fungi.</title>
        <authorList>
            <person name="Ohm R.A."/>
            <person name="Feau N."/>
            <person name="Henrissat B."/>
            <person name="Schoch C.L."/>
            <person name="Horwitz B.A."/>
            <person name="Barry K.W."/>
            <person name="Condon B.J."/>
            <person name="Copeland A.C."/>
            <person name="Dhillon B."/>
            <person name="Glaser F."/>
            <person name="Hesse C.N."/>
            <person name="Kosti I."/>
            <person name="LaButti K."/>
            <person name="Lindquist E.A."/>
            <person name="Lucas S."/>
            <person name="Salamov A.A."/>
            <person name="Bradshaw R.E."/>
            <person name="Ciuffetti L."/>
            <person name="Hamelin R.C."/>
            <person name="Kema G.H.J."/>
            <person name="Lawrence C."/>
            <person name="Scott J.A."/>
            <person name="Spatafora J.W."/>
            <person name="Turgeon B.G."/>
            <person name="de Wit P.J.G.M."/>
            <person name="Zhong S."/>
            <person name="Goodwin S.B."/>
            <person name="Grigoriev I.V."/>
        </authorList>
    </citation>
    <scope>NUCLEOTIDE SEQUENCE [LARGE SCALE GENOMIC DNA]</scope>
    <source>
        <strain evidence="2">C5 / ATCC 48332 / race O</strain>
    </source>
</reference>
<gene>
    <name evidence="1" type="ORF">COCHEDRAFT_1018786</name>
</gene>
<dbReference type="OrthoDB" id="10309185at2759"/>
<dbReference type="HOGENOM" id="CLU_2891895_0_0_1"/>
<dbReference type="AlphaFoldDB" id="M2VB54"/>
<organism evidence="1 2">
    <name type="scientific">Cochliobolus heterostrophus (strain C5 / ATCC 48332 / race O)</name>
    <name type="common">Southern corn leaf blight fungus</name>
    <name type="synonym">Bipolaris maydis</name>
    <dbReference type="NCBI Taxonomy" id="701091"/>
    <lineage>
        <taxon>Eukaryota</taxon>
        <taxon>Fungi</taxon>
        <taxon>Dikarya</taxon>
        <taxon>Ascomycota</taxon>
        <taxon>Pezizomycotina</taxon>
        <taxon>Dothideomycetes</taxon>
        <taxon>Pleosporomycetidae</taxon>
        <taxon>Pleosporales</taxon>
        <taxon>Pleosporineae</taxon>
        <taxon>Pleosporaceae</taxon>
        <taxon>Bipolaris</taxon>
    </lineage>
</organism>